<organism evidence="3 4">
    <name type="scientific">Hamadaea flava</name>
    <dbReference type="NCBI Taxonomy" id="1742688"/>
    <lineage>
        <taxon>Bacteria</taxon>
        <taxon>Bacillati</taxon>
        <taxon>Actinomycetota</taxon>
        <taxon>Actinomycetes</taxon>
        <taxon>Micromonosporales</taxon>
        <taxon>Micromonosporaceae</taxon>
        <taxon>Hamadaea</taxon>
    </lineage>
</organism>
<name>A0ABV8LFH6_9ACTN</name>
<keyword evidence="2" id="KW-0472">Membrane</keyword>
<feature type="transmembrane region" description="Helical" evidence="2">
    <location>
        <begin position="27"/>
        <end position="50"/>
    </location>
</feature>
<dbReference type="EMBL" id="JBHSAY010000003">
    <property type="protein sequence ID" value="MFC4129484.1"/>
    <property type="molecule type" value="Genomic_DNA"/>
</dbReference>
<evidence type="ECO:0000256" key="1">
    <source>
        <dbReference type="SAM" id="MobiDB-lite"/>
    </source>
</evidence>
<evidence type="ECO:0000313" key="3">
    <source>
        <dbReference type="EMBL" id="MFC4129484.1"/>
    </source>
</evidence>
<protein>
    <submittedName>
        <fullName evidence="3">Uncharacterized protein</fullName>
    </submittedName>
</protein>
<feature type="transmembrane region" description="Helical" evidence="2">
    <location>
        <begin position="70"/>
        <end position="95"/>
    </location>
</feature>
<feature type="region of interest" description="Disordered" evidence="1">
    <location>
        <begin position="1"/>
        <end position="22"/>
    </location>
</feature>
<accession>A0ABV8LFH6</accession>
<feature type="compositionally biased region" description="Low complexity" evidence="1">
    <location>
        <begin position="7"/>
        <end position="22"/>
    </location>
</feature>
<proteinExistence type="predicted"/>
<comment type="caution">
    <text evidence="3">The sequence shown here is derived from an EMBL/GenBank/DDBJ whole genome shotgun (WGS) entry which is preliminary data.</text>
</comment>
<keyword evidence="2" id="KW-0812">Transmembrane</keyword>
<dbReference type="RefSeq" id="WP_253759482.1">
    <property type="nucleotide sequence ID" value="NZ_JAMZDZ010000001.1"/>
</dbReference>
<gene>
    <name evidence="3" type="ORF">ACFOZ4_02560</name>
</gene>
<evidence type="ECO:0000256" key="2">
    <source>
        <dbReference type="SAM" id="Phobius"/>
    </source>
</evidence>
<keyword evidence="2" id="KW-1133">Transmembrane helix</keyword>
<evidence type="ECO:0000313" key="4">
    <source>
        <dbReference type="Proteomes" id="UP001595816"/>
    </source>
</evidence>
<reference evidence="4" key="1">
    <citation type="journal article" date="2019" name="Int. J. Syst. Evol. Microbiol.">
        <title>The Global Catalogue of Microorganisms (GCM) 10K type strain sequencing project: providing services to taxonomists for standard genome sequencing and annotation.</title>
        <authorList>
            <consortium name="The Broad Institute Genomics Platform"/>
            <consortium name="The Broad Institute Genome Sequencing Center for Infectious Disease"/>
            <person name="Wu L."/>
            <person name="Ma J."/>
        </authorList>
    </citation>
    <scope>NUCLEOTIDE SEQUENCE [LARGE SCALE GENOMIC DNA]</scope>
    <source>
        <strain evidence="4">CGMCC 4.7289</strain>
    </source>
</reference>
<keyword evidence="4" id="KW-1185">Reference proteome</keyword>
<dbReference type="Proteomes" id="UP001595816">
    <property type="component" value="Unassembled WGS sequence"/>
</dbReference>
<sequence>MSQPARAGDAAPSAEPSSAGEPRSNPWLLAMTCFGAVPLFLGLLFLTYGLDEGCFSDYCSGDQQNLNAPMLVGIGMLMMTLLIWTITMAAAAICWQGRQIP</sequence>